<dbReference type="EMBL" id="JBJQOH010000007">
    <property type="protein sequence ID" value="KAL3679871.1"/>
    <property type="molecule type" value="Genomic_DNA"/>
</dbReference>
<feature type="region of interest" description="Disordered" evidence="1">
    <location>
        <begin position="1"/>
        <end position="115"/>
    </location>
</feature>
<organism evidence="2 3">
    <name type="scientific">Riccia sorocarpa</name>
    <dbReference type="NCBI Taxonomy" id="122646"/>
    <lineage>
        <taxon>Eukaryota</taxon>
        <taxon>Viridiplantae</taxon>
        <taxon>Streptophyta</taxon>
        <taxon>Embryophyta</taxon>
        <taxon>Marchantiophyta</taxon>
        <taxon>Marchantiopsida</taxon>
        <taxon>Marchantiidae</taxon>
        <taxon>Marchantiales</taxon>
        <taxon>Ricciaceae</taxon>
        <taxon>Riccia</taxon>
    </lineage>
</organism>
<dbReference type="InterPro" id="IPR052586">
    <property type="entry name" value="ASCC2"/>
</dbReference>
<feature type="compositionally biased region" description="Polar residues" evidence="1">
    <location>
        <begin position="97"/>
        <end position="109"/>
    </location>
</feature>
<name>A0ABD3GPW3_9MARC</name>
<evidence type="ECO:0000313" key="3">
    <source>
        <dbReference type="Proteomes" id="UP001633002"/>
    </source>
</evidence>
<comment type="caution">
    <text evidence="2">The sequence shown here is derived from an EMBL/GenBank/DDBJ whole genome shotgun (WGS) entry which is preliminary data.</text>
</comment>
<gene>
    <name evidence="2" type="ORF">R1sor_022827</name>
</gene>
<dbReference type="PANTHER" id="PTHR21494">
    <property type="entry name" value="ACTIVATING SIGNAL COINTEGRATOR 1 COMPLEX SUBUNIT 2 ASC-1 COMPLEX SUBUNIT P100"/>
    <property type="match status" value="1"/>
</dbReference>
<reference evidence="2 3" key="1">
    <citation type="submission" date="2024-09" db="EMBL/GenBank/DDBJ databases">
        <title>Chromosome-scale assembly of Riccia sorocarpa.</title>
        <authorList>
            <person name="Paukszto L."/>
        </authorList>
    </citation>
    <scope>NUCLEOTIDE SEQUENCE [LARGE SCALE GENOMIC DNA]</scope>
    <source>
        <strain evidence="2">LP-2024</strain>
        <tissue evidence="2">Aerial parts of the thallus</tissue>
    </source>
</reference>
<feature type="compositionally biased region" description="Polar residues" evidence="1">
    <location>
        <begin position="71"/>
        <end position="82"/>
    </location>
</feature>
<dbReference type="PANTHER" id="PTHR21494:SF0">
    <property type="entry name" value="ACTIVATING SIGNAL COINTEGRATOR 1 COMPLEX SUBUNIT 2"/>
    <property type="match status" value="1"/>
</dbReference>
<feature type="compositionally biased region" description="Polar residues" evidence="1">
    <location>
        <begin position="27"/>
        <end position="46"/>
    </location>
</feature>
<proteinExistence type="predicted"/>
<dbReference type="AlphaFoldDB" id="A0ABD3GPW3"/>
<evidence type="ECO:0000256" key="1">
    <source>
        <dbReference type="SAM" id="MobiDB-lite"/>
    </source>
</evidence>
<accession>A0ABD3GPW3</accession>
<sequence>MESQVTVPDNPSNGFRRGKNRTDGGRNATSSGTRQKWIPTESSNSRADGVKKGQDAGVKTFGEKTGKKPSVTYSDSQESSRAWSKVHNIDAKPNQPPSTDGNSSNTSNAGIAGGGNARKAAEQSFVAYLPQDDVVMEAFETQEVIDLLNKQLSALLRLPYRLFWEKVSSDDSLSVFLDSYLQYRKRWFDIPMESSSSPEVNIVVGDGDLSRRVFMVLLRLSYGYLPSAAIVGPVEIVWSGRYSFPCVWGIKDNFIAEGQRVEIAVFAILV</sequence>
<protein>
    <submittedName>
        <fullName evidence="2">Uncharacterized protein</fullName>
    </submittedName>
</protein>
<dbReference type="Proteomes" id="UP001633002">
    <property type="component" value="Unassembled WGS sequence"/>
</dbReference>
<keyword evidence="3" id="KW-1185">Reference proteome</keyword>
<feature type="compositionally biased region" description="Polar residues" evidence="1">
    <location>
        <begin position="1"/>
        <end position="13"/>
    </location>
</feature>
<evidence type="ECO:0000313" key="2">
    <source>
        <dbReference type="EMBL" id="KAL3679871.1"/>
    </source>
</evidence>